<dbReference type="InterPro" id="IPR022236">
    <property type="entry name" value="DUF3761"/>
</dbReference>
<feature type="compositionally biased region" description="Basic and acidic residues" evidence="1">
    <location>
        <begin position="109"/>
        <end position="120"/>
    </location>
</feature>
<evidence type="ECO:0000256" key="1">
    <source>
        <dbReference type="SAM" id="MobiDB-lite"/>
    </source>
</evidence>
<gene>
    <name evidence="3" type="ORF">ACFQBQ_16550</name>
</gene>
<evidence type="ECO:0000256" key="2">
    <source>
        <dbReference type="SAM" id="SignalP"/>
    </source>
</evidence>
<dbReference type="Pfam" id="PF12587">
    <property type="entry name" value="DUF3761"/>
    <property type="match status" value="1"/>
</dbReference>
<feature type="compositionally biased region" description="Low complexity" evidence="1">
    <location>
        <begin position="72"/>
        <end position="81"/>
    </location>
</feature>
<dbReference type="EMBL" id="JBHSWI010000001">
    <property type="protein sequence ID" value="MFC6647152.1"/>
    <property type="molecule type" value="Genomic_DNA"/>
</dbReference>
<dbReference type="RefSeq" id="WP_390236035.1">
    <property type="nucleotide sequence ID" value="NZ_JAGSYD010000002.1"/>
</dbReference>
<organism evidence="3 4">
    <name type="scientific">Granulicella cerasi</name>
    <dbReference type="NCBI Taxonomy" id="741063"/>
    <lineage>
        <taxon>Bacteria</taxon>
        <taxon>Pseudomonadati</taxon>
        <taxon>Acidobacteriota</taxon>
        <taxon>Terriglobia</taxon>
        <taxon>Terriglobales</taxon>
        <taxon>Acidobacteriaceae</taxon>
        <taxon>Granulicella</taxon>
    </lineage>
</organism>
<keyword evidence="2" id="KW-0732">Signal</keyword>
<name>A0ABW1ZEL6_9BACT</name>
<proteinExistence type="predicted"/>
<dbReference type="Proteomes" id="UP001596391">
    <property type="component" value="Unassembled WGS sequence"/>
</dbReference>
<feature type="signal peptide" evidence="2">
    <location>
        <begin position="1"/>
        <end position="22"/>
    </location>
</feature>
<protein>
    <submittedName>
        <fullName evidence="3">DUF3761 domain-containing protein</fullName>
    </submittedName>
</protein>
<comment type="caution">
    <text evidence="3">The sequence shown here is derived from an EMBL/GenBank/DDBJ whole genome shotgun (WGS) entry which is preliminary data.</text>
</comment>
<sequence>MNFGRLIILAIAVLTGCGVAKAQSPAGATGQCKDGTYSTATSKNGACSGHKGVQTWYAASNPPATPRSDTNSSAKSSSPHSNAGHIRWRSWSSLGEHRDQGLSLQRRPLLREDEVRRLHE</sequence>
<evidence type="ECO:0000313" key="4">
    <source>
        <dbReference type="Proteomes" id="UP001596391"/>
    </source>
</evidence>
<evidence type="ECO:0000313" key="3">
    <source>
        <dbReference type="EMBL" id="MFC6647152.1"/>
    </source>
</evidence>
<keyword evidence="4" id="KW-1185">Reference proteome</keyword>
<dbReference type="PROSITE" id="PS51257">
    <property type="entry name" value="PROKAR_LIPOPROTEIN"/>
    <property type="match status" value="1"/>
</dbReference>
<accession>A0ABW1ZEL6</accession>
<feature type="chain" id="PRO_5047186480" evidence="2">
    <location>
        <begin position="23"/>
        <end position="120"/>
    </location>
</feature>
<reference evidence="4" key="1">
    <citation type="journal article" date="2019" name="Int. J. Syst. Evol. Microbiol.">
        <title>The Global Catalogue of Microorganisms (GCM) 10K type strain sequencing project: providing services to taxonomists for standard genome sequencing and annotation.</title>
        <authorList>
            <consortium name="The Broad Institute Genomics Platform"/>
            <consortium name="The Broad Institute Genome Sequencing Center for Infectious Disease"/>
            <person name="Wu L."/>
            <person name="Ma J."/>
        </authorList>
    </citation>
    <scope>NUCLEOTIDE SEQUENCE [LARGE SCALE GENOMIC DNA]</scope>
    <source>
        <strain evidence="4">CGMCC 1.16026</strain>
    </source>
</reference>
<feature type="region of interest" description="Disordered" evidence="1">
    <location>
        <begin position="58"/>
        <end position="120"/>
    </location>
</feature>